<name>A0A926DY57_9FIRM</name>
<keyword evidence="3" id="KW-1185">Reference proteome</keyword>
<dbReference type="InterPro" id="IPR021215">
    <property type="entry name" value="DUF2752"/>
</dbReference>
<dbReference type="EMBL" id="JACRST010000001">
    <property type="protein sequence ID" value="MBC8545594.1"/>
    <property type="molecule type" value="Genomic_DNA"/>
</dbReference>
<keyword evidence="1" id="KW-0812">Transmembrane</keyword>
<protein>
    <submittedName>
        <fullName evidence="2">DUF2752 domain-containing protein</fullName>
    </submittedName>
</protein>
<dbReference type="Proteomes" id="UP000653127">
    <property type="component" value="Unassembled WGS sequence"/>
</dbReference>
<organism evidence="2 3">
    <name type="scientific">Ligaoa zhengdingensis</name>
    <dbReference type="NCBI Taxonomy" id="2763658"/>
    <lineage>
        <taxon>Bacteria</taxon>
        <taxon>Bacillati</taxon>
        <taxon>Bacillota</taxon>
        <taxon>Clostridia</taxon>
        <taxon>Eubacteriales</taxon>
        <taxon>Oscillospiraceae</taxon>
        <taxon>Ligaoa</taxon>
    </lineage>
</organism>
<proteinExistence type="predicted"/>
<keyword evidence="1" id="KW-1133">Transmembrane helix</keyword>
<keyword evidence="1" id="KW-0472">Membrane</keyword>
<comment type="caution">
    <text evidence="2">The sequence shown here is derived from an EMBL/GenBank/DDBJ whole genome shotgun (WGS) entry which is preliminary data.</text>
</comment>
<sequence>MLYFVSPDGAGIPCPVYLLTGFYCPGCGASRALRSLLHLQFYQAFRYNPALVLLLPFMIWYIAARLIDYVRTGGNHVDGKLSLRLLWWVLALLILYGIARNLPFFPFNLLRPTKL</sequence>
<dbReference type="AlphaFoldDB" id="A0A926DY57"/>
<accession>A0A926DY57</accession>
<evidence type="ECO:0000256" key="1">
    <source>
        <dbReference type="SAM" id="Phobius"/>
    </source>
</evidence>
<evidence type="ECO:0000313" key="3">
    <source>
        <dbReference type="Proteomes" id="UP000653127"/>
    </source>
</evidence>
<evidence type="ECO:0000313" key="2">
    <source>
        <dbReference type="EMBL" id="MBC8545594.1"/>
    </source>
</evidence>
<reference evidence="2" key="1">
    <citation type="submission" date="2020-08" db="EMBL/GenBank/DDBJ databases">
        <title>Genome public.</title>
        <authorList>
            <person name="Liu C."/>
            <person name="Sun Q."/>
        </authorList>
    </citation>
    <scope>NUCLEOTIDE SEQUENCE</scope>
    <source>
        <strain evidence="2">NSJ-31</strain>
    </source>
</reference>
<feature type="transmembrane region" description="Helical" evidence="1">
    <location>
        <begin position="85"/>
        <end position="105"/>
    </location>
</feature>
<dbReference type="Pfam" id="PF10825">
    <property type="entry name" value="DUF2752"/>
    <property type="match status" value="1"/>
</dbReference>
<feature type="transmembrane region" description="Helical" evidence="1">
    <location>
        <begin position="44"/>
        <end position="64"/>
    </location>
</feature>
<gene>
    <name evidence="2" type="ORF">H8711_01400</name>
</gene>
<dbReference type="RefSeq" id="WP_249281746.1">
    <property type="nucleotide sequence ID" value="NZ_JACRST010000001.1"/>
</dbReference>